<dbReference type="VEuPathDB" id="FungiDB:ASPWEDRAFT_37416"/>
<dbReference type="InterPro" id="IPR036864">
    <property type="entry name" value="Zn2-C6_fun-type_DNA-bd_sf"/>
</dbReference>
<evidence type="ECO:0000313" key="7">
    <source>
        <dbReference type="EMBL" id="OJJ39600.1"/>
    </source>
</evidence>
<dbReference type="AlphaFoldDB" id="A0A1L9RXD3"/>
<feature type="compositionally biased region" description="Polar residues" evidence="5">
    <location>
        <begin position="97"/>
        <end position="106"/>
    </location>
</feature>
<keyword evidence="8" id="KW-1185">Reference proteome</keyword>
<evidence type="ECO:0000256" key="1">
    <source>
        <dbReference type="ARBA" id="ARBA00023015"/>
    </source>
</evidence>
<organism evidence="7 8">
    <name type="scientific">Aspergillus wentii DTO 134E9</name>
    <dbReference type="NCBI Taxonomy" id="1073089"/>
    <lineage>
        <taxon>Eukaryota</taxon>
        <taxon>Fungi</taxon>
        <taxon>Dikarya</taxon>
        <taxon>Ascomycota</taxon>
        <taxon>Pezizomycotina</taxon>
        <taxon>Eurotiomycetes</taxon>
        <taxon>Eurotiomycetidae</taxon>
        <taxon>Eurotiales</taxon>
        <taxon>Aspergillaceae</taxon>
        <taxon>Aspergillus</taxon>
        <taxon>Aspergillus subgen. Cremei</taxon>
    </lineage>
</organism>
<evidence type="ECO:0000256" key="2">
    <source>
        <dbReference type="ARBA" id="ARBA00023125"/>
    </source>
</evidence>
<dbReference type="GO" id="GO:0001080">
    <property type="term" value="P:nitrogen catabolite activation of transcription from RNA polymerase II promoter"/>
    <property type="evidence" value="ECO:0007669"/>
    <property type="project" value="TreeGrafter"/>
</dbReference>
<dbReference type="Proteomes" id="UP000184383">
    <property type="component" value="Unassembled WGS sequence"/>
</dbReference>
<dbReference type="SUPFAM" id="SSF57701">
    <property type="entry name" value="Zn2/Cys6 DNA-binding domain"/>
    <property type="match status" value="1"/>
</dbReference>
<dbReference type="PANTHER" id="PTHR31668:SF23">
    <property type="entry name" value="ZN(II)2CYS6 TRANSCRIPTION FACTOR (EUROFUNG)"/>
    <property type="match status" value="1"/>
</dbReference>
<feature type="compositionally biased region" description="Basic residues" evidence="5">
    <location>
        <begin position="23"/>
        <end position="36"/>
    </location>
</feature>
<evidence type="ECO:0000256" key="5">
    <source>
        <dbReference type="SAM" id="MobiDB-lite"/>
    </source>
</evidence>
<accession>A0A1L9RXD3</accession>
<name>A0A1L9RXD3_ASPWE</name>
<dbReference type="PROSITE" id="PS00463">
    <property type="entry name" value="ZN2_CY6_FUNGAL_1"/>
    <property type="match status" value="1"/>
</dbReference>
<dbReference type="CDD" id="cd00067">
    <property type="entry name" value="GAL4"/>
    <property type="match status" value="1"/>
</dbReference>
<dbReference type="STRING" id="1073089.A0A1L9RXD3"/>
<protein>
    <recommendedName>
        <fullName evidence="6">Zn(2)-C6 fungal-type domain-containing protein</fullName>
    </recommendedName>
</protein>
<dbReference type="PROSITE" id="PS50048">
    <property type="entry name" value="ZN2_CY6_FUNGAL_2"/>
    <property type="match status" value="1"/>
</dbReference>
<feature type="region of interest" description="Disordered" evidence="5">
    <location>
        <begin position="69"/>
        <end position="132"/>
    </location>
</feature>
<dbReference type="GO" id="GO:0000981">
    <property type="term" value="F:DNA-binding transcription factor activity, RNA polymerase II-specific"/>
    <property type="evidence" value="ECO:0007669"/>
    <property type="project" value="InterPro"/>
</dbReference>
<evidence type="ECO:0000313" key="8">
    <source>
        <dbReference type="Proteomes" id="UP000184383"/>
    </source>
</evidence>
<dbReference type="PANTHER" id="PTHR31668">
    <property type="entry name" value="GLUCOSE TRANSPORT TRANSCRIPTION REGULATOR RGT1-RELATED-RELATED"/>
    <property type="match status" value="1"/>
</dbReference>
<dbReference type="InterPro" id="IPR001138">
    <property type="entry name" value="Zn2Cys6_DnaBD"/>
</dbReference>
<feature type="region of interest" description="Disordered" evidence="5">
    <location>
        <begin position="1"/>
        <end position="43"/>
    </location>
</feature>
<dbReference type="EMBL" id="KV878210">
    <property type="protein sequence ID" value="OJJ39600.1"/>
    <property type="molecule type" value="Genomic_DNA"/>
</dbReference>
<sequence length="132" mass="14705">MQESNTPGSRASLPEVQGQGISRTRHAQLKSRGSRRHACDRCRRQKLKCDVEKPCSLCIRSGFLCETTSAPLRKSKRSAKSMDRRRSSVQRMLSDIPASSRSSPRTLDTPRGSLNRARTDIPSDTGKQPEPP</sequence>
<feature type="domain" description="Zn(2)-C6 fungal-type" evidence="6">
    <location>
        <begin position="38"/>
        <end position="67"/>
    </location>
</feature>
<dbReference type="OrthoDB" id="3266505at2759"/>
<dbReference type="GO" id="GO:0008270">
    <property type="term" value="F:zinc ion binding"/>
    <property type="evidence" value="ECO:0007669"/>
    <property type="project" value="InterPro"/>
</dbReference>
<dbReference type="GO" id="GO:0003677">
    <property type="term" value="F:DNA binding"/>
    <property type="evidence" value="ECO:0007669"/>
    <property type="project" value="UniProtKB-KW"/>
</dbReference>
<proteinExistence type="predicted"/>
<keyword evidence="3" id="KW-0804">Transcription</keyword>
<dbReference type="GO" id="GO:0005634">
    <property type="term" value="C:nucleus"/>
    <property type="evidence" value="ECO:0007669"/>
    <property type="project" value="TreeGrafter"/>
</dbReference>
<dbReference type="Pfam" id="PF00172">
    <property type="entry name" value="Zn_clus"/>
    <property type="match status" value="1"/>
</dbReference>
<reference evidence="8" key="1">
    <citation type="journal article" date="2017" name="Genome Biol.">
        <title>Comparative genomics reveals high biological diversity and specific adaptations in the industrially and medically important fungal genus Aspergillus.</title>
        <authorList>
            <person name="de Vries R.P."/>
            <person name="Riley R."/>
            <person name="Wiebenga A."/>
            <person name="Aguilar-Osorio G."/>
            <person name="Amillis S."/>
            <person name="Uchima C.A."/>
            <person name="Anderluh G."/>
            <person name="Asadollahi M."/>
            <person name="Askin M."/>
            <person name="Barry K."/>
            <person name="Battaglia E."/>
            <person name="Bayram O."/>
            <person name="Benocci T."/>
            <person name="Braus-Stromeyer S.A."/>
            <person name="Caldana C."/>
            <person name="Canovas D."/>
            <person name="Cerqueira G.C."/>
            <person name="Chen F."/>
            <person name="Chen W."/>
            <person name="Choi C."/>
            <person name="Clum A."/>
            <person name="Dos Santos R.A."/>
            <person name="Damasio A.R."/>
            <person name="Diallinas G."/>
            <person name="Emri T."/>
            <person name="Fekete E."/>
            <person name="Flipphi M."/>
            <person name="Freyberg S."/>
            <person name="Gallo A."/>
            <person name="Gournas C."/>
            <person name="Habgood R."/>
            <person name="Hainaut M."/>
            <person name="Harispe M.L."/>
            <person name="Henrissat B."/>
            <person name="Hilden K.S."/>
            <person name="Hope R."/>
            <person name="Hossain A."/>
            <person name="Karabika E."/>
            <person name="Karaffa L."/>
            <person name="Karanyi Z."/>
            <person name="Krasevec N."/>
            <person name="Kuo A."/>
            <person name="Kusch H."/>
            <person name="LaButti K."/>
            <person name="Lagendijk E.L."/>
            <person name="Lapidus A."/>
            <person name="Levasseur A."/>
            <person name="Lindquist E."/>
            <person name="Lipzen A."/>
            <person name="Logrieco A.F."/>
            <person name="MacCabe A."/>
            <person name="Maekelae M.R."/>
            <person name="Malavazi I."/>
            <person name="Melin P."/>
            <person name="Meyer V."/>
            <person name="Mielnichuk N."/>
            <person name="Miskei M."/>
            <person name="Molnar A.P."/>
            <person name="Mule G."/>
            <person name="Ngan C.Y."/>
            <person name="Orejas M."/>
            <person name="Orosz E."/>
            <person name="Ouedraogo J.P."/>
            <person name="Overkamp K.M."/>
            <person name="Park H.-S."/>
            <person name="Perrone G."/>
            <person name="Piumi F."/>
            <person name="Punt P.J."/>
            <person name="Ram A.F."/>
            <person name="Ramon A."/>
            <person name="Rauscher S."/>
            <person name="Record E."/>
            <person name="Riano-Pachon D.M."/>
            <person name="Robert V."/>
            <person name="Roehrig J."/>
            <person name="Ruller R."/>
            <person name="Salamov A."/>
            <person name="Salih N.S."/>
            <person name="Samson R.A."/>
            <person name="Sandor E."/>
            <person name="Sanguinetti M."/>
            <person name="Schuetze T."/>
            <person name="Sepcic K."/>
            <person name="Shelest E."/>
            <person name="Sherlock G."/>
            <person name="Sophianopoulou V."/>
            <person name="Squina F.M."/>
            <person name="Sun H."/>
            <person name="Susca A."/>
            <person name="Todd R.B."/>
            <person name="Tsang A."/>
            <person name="Unkles S.E."/>
            <person name="van de Wiele N."/>
            <person name="van Rossen-Uffink D."/>
            <person name="Oliveira J.V."/>
            <person name="Vesth T.C."/>
            <person name="Visser J."/>
            <person name="Yu J.-H."/>
            <person name="Zhou M."/>
            <person name="Andersen M.R."/>
            <person name="Archer D.B."/>
            <person name="Baker S.E."/>
            <person name="Benoit I."/>
            <person name="Brakhage A.A."/>
            <person name="Braus G.H."/>
            <person name="Fischer R."/>
            <person name="Frisvad J.C."/>
            <person name="Goldman G.H."/>
            <person name="Houbraken J."/>
            <person name="Oakley B."/>
            <person name="Pocsi I."/>
            <person name="Scazzocchio C."/>
            <person name="Seiboth B."/>
            <person name="vanKuyk P.A."/>
            <person name="Wortman J."/>
            <person name="Dyer P.S."/>
            <person name="Grigoriev I.V."/>
        </authorList>
    </citation>
    <scope>NUCLEOTIDE SEQUENCE [LARGE SCALE GENOMIC DNA]</scope>
    <source>
        <strain evidence="8">DTO 134E9</strain>
    </source>
</reference>
<dbReference type="Gene3D" id="4.10.240.10">
    <property type="entry name" value="Zn(2)-C6 fungal-type DNA-binding domain"/>
    <property type="match status" value="1"/>
</dbReference>
<keyword evidence="4" id="KW-0539">Nucleus</keyword>
<evidence type="ECO:0000256" key="3">
    <source>
        <dbReference type="ARBA" id="ARBA00023163"/>
    </source>
</evidence>
<gene>
    <name evidence="7" type="ORF">ASPWEDRAFT_37416</name>
</gene>
<evidence type="ECO:0000256" key="4">
    <source>
        <dbReference type="ARBA" id="ARBA00023242"/>
    </source>
</evidence>
<dbReference type="SMART" id="SM00066">
    <property type="entry name" value="GAL4"/>
    <property type="match status" value="1"/>
</dbReference>
<keyword evidence="2" id="KW-0238">DNA-binding</keyword>
<dbReference type="RefSeq" id="XP_040693276.1">
    <property type="nucleotide sequence ID" value="XM_040834669.1"/>
</dbReference>
<keyword evidence="1" id="KW-0805">Transcription regulation</keyword>
<dbReference type="GeneID" id="63750517"/>
<evidence type="ECO:0000259" key="6">
    <source>
        <dbReference type="PROSITE" id="PS50048"/>
    </source>
</evidence>
<dbReference type="InterPro" id="IPR050797">
    <property type="entry name" value="Carb_Metab_Trans_Reg"/>
</dbReference>